<evidence type="ECO:0000313" key="7">
    <source>
        <dbReference type="Proteomes" id="UP000193963"/>
    </source>
</evidence>
<reference evidence="6 7" key="1">
    <citation type="submission" date="2017-03" db="EMBL/GenBank/DDBJ databases">
        <authorList>
            <person name="Afonso C.L."/>
            <person name="Miller P.J."/>
            <person name="Scott M.A."/>
            <person name="Spackman E."/>
            <person name="Goraichik I."/>
            <person name="Dimitrov K.M."/>
            <person name="Suarez D.L."/>
            <person name="Swayne D.E."/>
        </authorList>
    </citation>
    <scope>NUCLEOTIDE SEQUENCE [LARGE SCALE GENOMIC DNA]</scope>
    <source>
        <strain evidence="6 7">CECT 7751</strain>
    </source>
</reference>
<dbReference type="InterPro" id="IPR000524">
    <property type="entry name" value="Tscrpt_reg_HTH_GntR"/>
</dbReference>
<keyword evidence="1" id="KW-0805">Transcription regulation</keyword>
<sequence length="240" mass="25608">MQASDTQGGAAGAVPPVEARSEGEKQGAGQGAGLPAHEVVYRTLRARVLYGQFEPGQAVTIQGLVAELGAGMTPVREALRRLMAEGALEFQGNRRISVPLLGAAEIEQLLVARRALEPELARRACARIAVEGIAAMERIDGALDDAIRRGHVHDYLVENHKFHARLNAAAEAPILSGLVEGLWLRFGPSLRVVCGAFGTRNLPDMHKDLIIALKTGDAEGAARAMQGDLEQGMEMILRAL</sequence>
<dbReference type="SMART" id="SM00895">
    <property type="entry name" value="FCD"/>
    <property type="match status" value="1"/>
</dbReference>
<accession>A0A1X7A357</accession>
<name>A0A1X7A357_9RHOB</name>
<organism evidence="6 7">
    <name type="scientific">Pseudooceanicola marinus</name>
    <dbReference type="NCBI Taxonomy" id="396013"/>
    <lineage>
        <taxon>Bacteria</taxon>
        <taxon>Pseudomonadati</taxon>
        <taxon>Pseudomonadota</taxon>
        <taxon>Alphaproteobacteria</taxon>
        <taxon>Rhodobacterales</taxon>
        <taxon>Paracoccaceae</taxon>
        <taxon>Pseudooceanicola</taxon>
    </lineage>
</organism>
<dbReference type="InterPro" id="IPR008920">
    <property type="entry name" value="TF_FadR/GntR_C"/>
</dbReference>
<dbReference type="Pfam" id="PF07729">
    <property type="entry name" value="FCD"/>
    <property type="match status" value="1"/>
</dbReference>
<evidence type="ECO:0000256" key="4">
    <source>
        <dbReference type="SAM" id="MobiDB-lite"/>
    </source>
</evidence>
<dbReference type="InterPro" id="IPR036390">
    <property type="entry name" value="WH_DNA-bd_sf"/>
</dbReference>
<dbReference type="Gene3D" id="1.10.10.10">
    <property type="entry name" value="Winged helix-like DNA-binding domain superfamily/Winged helix DNA-binding domain"/>
    <property type="match status" value="1"/>
</dbReference>
<feature type="domain" description="HTH gntR-type" evidence="5">
    <location>
        <begin position="34"/>
        <end position="101"/>
    </location>
</feature>
<dbReference type="GO" id="GO:0003677">
    <property type="term" value="F:DNA binding"/>
    <property type="evidence" value="ECO:0007669"/>
    <property type="project" value="UniProtKB-KW"/>
</dbReference>
<dbReference type="AlphaFoldDB" id="A0A1X7A357"/>
<dbReference type="PROSITE" id="PS50949">
    <property type="entry name" value="HTH_GNTR"/>
    <property type="match status" value="1"/>
</dbReference>
<dbReference type="GO" id="GO:0003700">
    <property type="term" value="F:DNA-binding transcription factor activity"/>
    <property type="evidence" value="ECO:0007669"/>
    <property type="project" value="InterPro"/>
</dbReference>
<protein>
    <submittedName>
        <fullName evidence="6">HTH-type transcriptional regulator McbR</fullName>
    </submittedName>
</protein>
<gene>
    <name evidence="6" type="primary">mcbR_4</name>
    <name evidence="6" type="ORF">PSM7751_03619</name>
</gene>
<keyword evidence="7" id="KW-1185">Reference proteome</keyword>
<evidence type="ECO:0000256" key="3">
    <source>
        <dbReference type="ARBA" id="ARBA00023163"/>
    </source>
</evidence>
<dbReference type="PANTHER" id="PTHR43537">
    <property type="entry name" value="TRANSCRIPTIONAL REGULATOR, GNTR FAMILY"/>
    <property type="match status" value="1"/>
</dbReference>
<dbReference type="Proteomes" id="UP000193963">
    <property type="component" value="Unassembled WGS sequence"/>
</dbReference>
<dbReference type="EMBL" id="FWFN01000008">
    <property type="protein sequence ID" value="SLN68746.1"/>
    <property type="molecule type" value="Genomic_DNA"/>
</dbReference>
<dbReference type="SMART" id="SM00345">
    <property type="entry name" value="HTH_GNTR"/>
    <property type="match status" value="1"/>
</dbReference>
<dbReference type="InterPro" id="IPR036388">
    <property type="entry name" value="WH-like_DNA-bd_sf"/>
</dbReference>
<evidence type="ECO:0000256" key="1">
    <source>
        <dbReference type="ARBA" id="ARBA00023015"/>
    </source>
</evidence>
<dbReference type="Gene3D" id="1.20.120.530">
    <property type="entry name" value="GntR ligand-binding domain-like"/>
    <property type="match status" value="1"/>
</dbReference>
<keyword evidence="2" id="KW-0238">DNA-binding</keyword>
<dbReference type="SUPFAM" id="SSF48008">
    <property type="entry name" value="GntR ligand-binding domain-like"/>
    <property type="match status" value="1"/>
</dbReference>
<feature type="region of interest" description="Disordered" evidence="4">
    <location>
        <begin position="1"/>
        <end position="32"/>
    </location>
</feature>
<dbReference type="SUPFAM" id="SSF46785">
    <property type="entry name" value="Winged helix' DNA-binding domain"/>
    <property type="match status" value="1"/>
</dbReference>
<evidence type="ECO:0000259" key="5">
    <source>
        <dbReference type="PROSITE" id="PS50949"/>
    </source>
</evidence>
<dbReference type="PANTHER" id="PTHR43537:SF39">
    <property type="entry name" value="HTH-TYPE TRANSCRIPTIONAL REGULATOR MCBR"/>
    <property type="match status" value="1"/>
</dbReference>
<evidence type="ECO:0000313" key="6">
    <source>
        <dbReference type="EMBL" id="SLN68746.1"/>
    </source>
</evidence>
<dbReference type="InterPro" id="IPR011711">
    <property type="entry name" value="GntR_C"/>
</dbReference>
<keyword evidence="3" id="KW-0804">Transcription</keyword>
<dbReference type="Pfam" id="PF00392">
    <property type="entry name" value="GntR"/>
    <property type="match status" value="1"/>
</dbReference>
<proteinExistence type="predicted"/>
<evidence type="ECO:0000256" key="2">
    <source>
        <dbReference type="ARBA" id="ARBA00023125"/>
    </source>
</evidence>